<name>A0ABR5IY36_9ACTN</name>
<dbReference type="EMBL" id="LGUT01003051">
    <property type="protein sequence ID" value="KOG86065.1"/>
    <property type="molecule type" value="Genomic_DNA"/>
</dbReference>
<dbReference type="Proteomes" id="UP000037020">
    <property type="component" value="Unassembled WGS sequence"/>
</dbReference>
<comment type="caution">
    <text evidence="1">The sequence shown here is derived from an EMBL/GenBank/DDBJ whole genome shotgun (WGS) entry which is preliminary data.</text>
</comment>
<accession>A0ABR5IY36</accession>
<gene>
    <name evidence="1" type="ORF">ADK38_33135</name>
</gene>
<dbReference type="SUPFAM" id="SSF48576">
    <property type="entry name" value="Terpenoid synthases"/>
    <property type="match status" value="1"/>
</dbReference>
<feature type="non-terminal residue" evidence="1">
    <location>
        <position position="154"/>
    </location>
</feature>
<protein>
    <submittedName>
        <fullName evidence="1">Uncharacterized protein</fullName>
    </submittedName>
</protein>
<reference evidence="1 2" key="1">
    <citation type="submission" date="2015-07" db="EMBL/GenBank/DDBJ databases">
        <authorList>
            <person name="Ju K.-S."/>
            <person name="Doroghazi J.R."/>
            <person name="Metcalf W.W."/>
        </authorList>
    </citation>
    <scope>NUCLEOTIDE SEQUENCE [LARGE SCALE GENOMIC DNA]</scope>
    <source>
        <strain evidence="1 2">NRRL B-3589</strain>
    </source>
</reference>
<sequence length="154" mass="17105">MPVSAPLTGRRLPPFYCPIESLVHPRADRIERRAIAWLDASGIFANDVDRAWNIASHATEFSCRVAPHGEEEPLFLFAIWNHWMFALDDVRLDTGSPAARHLDIVDLGFRMTRCVEAPRSGMLGTGPVAAALDDLVARTRALTTPVQFQRLAEA</sequence>
<proteinExistence type="predicted"/>
<keyword evidence="2" id="KW-1185">Reference proteome</keyword>
<dbReference type="InterPro" id="IPR008949">
    <property type="entry name" value="Isoprenoid_synthase_dom_sf"/>
</dbReference>
<evidence type="ECO:0000313" key="1">
    <source>
        <dbReference type="EMBL" id="KOG86065.1"/>
    </source>
</evidence>
<evidence type="ECO:0000313" key="2">
    <source>
        <dbReference type="Proteomes" id="UP000037020"/>
    </source>
</evidence>
<organism evidence="1 2">
    <name type="scientific">Streptomyces varsoviensis</name>
    <dbReference type="NCBI Taxonomy" id="67373"/>
    <lineage>
        <taxon>Bacteria</taxon>
        <taxon>Bacillati</taxon>
        <taxon>Actinomycetota</taxon>
        <taxon>Actinomycetes</taxon>
        <taxon>Kitasatosporales</taxon>
        <taxon>Streptomycetaceae</taxon>
        <taxon>Streptomyces</taxon>
    </lineage>
</organism>
<dbReference type="Gene3D" id="1.10.600.10">
    <property type="entry name" value="Farnesyl Diphosphate Synthase"/>
    <property type="match status" value="1"/>
</dbReference>